<name>A0A914EB12_9BILA</name>
<dbReference type="WBParaSite" id="ACRNAN_scaffold6920.g23037.t1">
    <property type="protein sequence ID" value="ACRNAN_scaffold6920.g23037.t1"/>
    <property type="gene ID" value="ACRNAN_scaffold6920.g23037"/>
</dbReference>
<accession>A0A914EB12</accession>
<protein>
    <submittedName>
        <fullName evidence="2">Uncharacterized protein</fullName>
    </submittedName>
</protein>
<evidence type="ECO:0000313" key="1">
    <source>
        <dbReference type="Proteomes" id="UP000887540"/>
    </source>
</evidence>
<evidence type="ECO:0000313" key="2">
    <source>
        <dbReference type="WBParaSite" id="ACRNAN_scaffold6920.g23037.t1"/>
    </source>
</evidence>
<sequence length="109" mass="13123">MTRKSITYKIHENDRDANKEYSKFEEYYQATSLLYEMIEPTLTGLKDDTFAVYCITNFAEDYSDLIYLISHQYNNYLYNNDPDHRRVIEYYERNGVLELVSNAHPQEQK</sequence>
<dbReference type="AlphaFoldDB" id="A0A914EB12"/>
<proteinExistence type="predicted"/>
<reference evidence="2" key="1">
    <citation type="submission" date="2022-11" db="UniProtKB">
        <authorList>
            <consortium name="WormBaseParasite"/>
        </authorList>
    </citation>
    <scope>IDENTIFICATION</scope>
</reference>
<organism evidence="1 2">
    <name type="scientific">Acrobeloides nanus</name>
    <dbReference type="NCBI Taxonomy" id="290746"/>
    <lineage>
        <taxon>Eukaryota</taxon>
        <taxon>Metazoa</taxon>
        <taxon>Ecdysozoa</taxon>
        <taxon>Nematoda</taxon>
        <taxon>Chromadorea</taxon>
        <taxon>Rhabditida</taxon>
        <taxon>Tylenchina</taxon>
        <taxon>Cephalobomorpha</taxon>
        <taxon>Cephaloboidea</taxon>
        <taxon>Cephalobidae</taxon>
        <taxon>Acrobeloides</taxon>
    </lineage>
</organism>
<dbReference type="Proteomes" id="UP000887540">
    <property type="component" value="Unplaced"/>
</dbReference>
<keyword evidence="1" id="KW-1185">Reference proteome</keyword>